<evidence type="ECO:0000313" key="4">
    <source>
        <dbReference type="Proteomes" id="UP000051063"/>
    </source>
</evidence>
<dbReference type="InterPro" id="IPR013651">
    <property type="entry name" value="ATP-grasp_RimK-type"/>
</dbReference>
<evidence type="ECO:0000256" key="1">
    <source>
        <dbReference type="PROSITE-ProRule" id="PRU00409"/>
    </source>
</evidence>
<dbReference type="PANTHER" id="PTHR21621">
    <property type="entry name" value="RIBOSOMAL PROTEIN S6 MODIFICATION PROTEIN"/>
    <property type="match status" value="1"/>
</dbReference>
<evidence type="ECO:0000259" key="2">
    <source>
        <dbReference type="PROSITE" id="PS50975"/>
    </source>
</evidence>
<dbReference type="InterPro" id="IPR011761">
    <property type="entry name" value="ATP-grasp"/>
</dbReference>
<keyword evidence="1" id="KW-0067">ATP-binding</keyword>
<dbReference type="SUPFAM" id="SSF56059">
    <property type="entry name" value="Glutathione synthetase ATP-binding domain-like"/>
    <property type="match status" value="1"/>
</dbReference>
<name>A0ABR5N6F4_BRECH</name>
<dbReference type="GO" id="GO:0016874">
    <property type="term" value="F:ligase activity"/>
    <property type="evidence" value="ECO:0007669"/>
    <property type="project" value="UniProtKB-KW"/>
</dbReference>
<gene>
    <name evidence="3" type="ORF">AN963_14725</name>
</gene>
<accession>A0ABR5N6F4</accession>
<keyword evidence="1" id="KW-0547">Nucleotide-binding</keyword>
<dbReference type="RefSeq" id="WP_055745304.1">
    <property type="nucleotide sequence ID" value="NZ_LJJB01000010.1"/>
</dbReference>
<organism evidence="3 4">
    <name type="scientific">Brevibacillus choshinensis</name>
    <dbReference type="NCBI Taxonomy" id="54911"/>
    <lineage>
        <taxon>Bacteria</taxon>
        <taxon>Bacillati</taxon>
        <taxon>Bacillota</taxon>
        <taxon>Bacilli</taxon>
        <taxon>Bacillales</taxon>
        <taxon>Paenibacillaceae</taxon>
        <taxon>Brevibacillus</taxon>
    </lineage>
</organism>
<sequence length="319" mass="35424">MKKIYVIHENSEWTVHLTKRLQELGLPYEEWHLDEGSVDLTEEPPVGVFYSRMSASSHTRDHRYAPELTSAVLSWLESYGRKVFNGTSALRLEVSKVAQYLALAGQGIRTPRTIATVGKDQLLKAARAFEGQPFITKHNRAGKGLGVQLFHSLQGLESYVNGPTFDEPVDGITLIQEYIQAPQPFITRCEFVGGKFVYAVQVDTSEGFELCPADACQIGDLFCPVGEEVPTKPKFQIVDGFADPIIEKYERFLAANGIQVAGIEFIRNQEGEIFTYDINTNTNYNSDAEAAAGVYGMLEVAKFLGRELASVEEAEKVEA</sequence>
<dbReference type="PROSITE" id="PS50975">
    <property type="entry name" value="ATP_GRASP"/>
    <property type="match status" value="1"/>
</dbReference>
<feature type="domain" description="ATP-grasp" evidence="2">
    <location>
        <begin position="100"/>
        <end position="305"/>
    </location>
</feature>
<dbReference type="Proteomes" id="UP000051063">
    <property type="component" value="Unassembled WGS sequence"/>
</dbReference>
<proteinExistence type="predicted"/>
<reference evidence="3 4" key="1">
    <citation type="submission" date="2015-09" db="EMBL/GenBank/DDBJ databases">
        <title>Genome sequencing project for genomic taxonomy and phylogenomics of Bacillus-like bacteria.</title>
        <authorList>
            <person name="Liu B."/>
            <person name="Wang J."/>
            <person name="Zhu Y."/>
            <person name="Liu G."/>
            <person name="Chen Q."/>
            <person name="Chen Z."/>
            <person name="Lan J."/>
            <person name="Che J."/>
            <person name="Ge C."/>
            <person name="Shi H."/>
            <person name="Pan Z."/>
            <person name="Liu X."/>
        </authorList>
    </citation>
    <scope>NUCLEOTIDE SEQUENCE [LARGE SCALE GENOMIC DNA]</scope>
    <source>
        <strain evidence="3 4">DSM 8552</strain>
    </source>
</reference>
<comment type="caution">
    <text evidence="3">The sequence shown here is derived from an EMBL/GenBank/DDBJ whole genome shotgun (WGS) entry which is preliminary data.</text>
</comment>
<protein>
    <submittedName>
        <fullName evidence="3">Alpha-L-glutamate ligase</fullName>
    </submittedName>
</protein>
<dbReference type="Pfam" id="PF08443">
    <property type="entry name" value="RimK"/>
    <property type="match status" value="1"/>
</dbReference>
<dbReference type="Gene3D" id="3.30.470.20">
    <property type="entry name" value="ATP-grasp fold, B domain"/>
    <property type="match status" value="1"/>
</dbReference>
<dbReference type="PANTHER" id="PTHR21621:SF0">
    <property type="entry name" value="BETA-CITRYLGLUTAMATE SYNTHASE B-RELATED"/>
    <property type="match status" value="1"/>
</dbReference>
<keyword evidence="4" id="KW-1185">Reference proteome</keyword>
<evidence type="ECO:0000313" key="3">
    <source>
        <dbReference type="EMBL" id="KQL46223.1"/>
    </source>
</evidence>
<dbReference type="EMBL" id="LJJB01000010">
    <property type="protein sequence ID" value="KQL46223.1"/>
    <property type="molecule type" value="Genomic_DNA"/>
</dbReference>
<keyword evidence="3" id="KW-0436">Ligase</keyword>